<dbReference type="EMBL" id="JBJQOH010000005">
    <property type="protein sequence ID" value="KAL3686426.1"/>
    <property type="molecule type" value="Genomic_DNA"/>
</dbReference>
<feature type="compositionally biased region" description="Acidic residues" evidence="1">
    <location>
        <begin position="28"/>
        <end position="41"/>
    </location>
</feature>
<protein>
    <submittedName>
        <fullName evidence="2">Uncharacterized protein</fullName>
    </submittedName>
</protein>
<evidence type="ECO:0000256" key="1">
    <source>
        <dbReference type="SAM" id="MobiDB-lite"/>
    </source>
</evidence>
<sequence length="114" mass="12947">MRGRKRKVLRFEEPNTKREASKKKKDVEEEEVEEKEYEEKEAELLTQIVEDGPSQVHTSTPRPSVSINLTADYLTRYFVTPFVTLEEVGKKSTPSTWKPAGHAGFLVTVVVGVP</sequence>
<feature type="region of interest" description="Disordered" evidence="1">
    <location>
        <begin position="1"/>
        <end position="41"/>
    </location>
</feature>
<accession>A0ABD3H8J4</accession>
<dbReference type="Proteomes" id="UP001633002">
    <property type="component" value="Unassembled WGS sequence"/>
</dbReference>
<gene>
    <name evidence="2" type="ORF">R1sor_009000</name>
</gene>
<proteinExistence type="predicted"/>
<name>A0ABD3H8J4_9MARC</name>
<organism evidence="2 3">
    <name type="scientific">Riccia sorocarpa</name>
    <dbReference type="NCBI Taxonomy" id="122646"/>
    <lineage>
        <taxon>Eukaryota</taxon>
        <taxon>Viridiplantae</taxon>
        <taxon>Streptophyta</taxon>
        <taxon>Embryophyta</taxon>
        <taxon>Marchantiophyta</taxon>
        <taxon>Marchantiopsida</taxon>
        <taxon>Marchantiidae</taxon>
        <taxon>Marchantiales</taxon>
        <taxon>Ricciaceae</taxon>
        <taxon>Riccia</taxon>
    </lineage>
</organism>
<comment type="caution">
    <text evidence="2">The sequence shown here is derived from an EMBL/GenBank/DDBJ whole genome shotgun (WGS) entry which is preliminary data.</text>
</comment>
<feature type="compositionally biased region" description="Basic and acidic residues" evidence="1">
    <location>
        <begin position="9"/>
        <end position="19"/>
    </location>
</feature>
<reference evidence="2 3" key="1">
    <citation type="submission" date="2024-09" db="EMBL/GenBank/DDBJ databases">
        <title>Chromosome-scale assembly of Riccia sorocarpa.</title>
        <authorList>
            <person name="Paukszto L."/>
        </authorList>
    </citation>
    <scope>NUCLEOTIDE SEQUENCE [LARGE SCALE GENOMIC DNA]</scope>
    <source>
        <strain evidence="2">LP-2024</strain>
        <tissue evidence="2">Aerial parts of the thallus</tissue>
    </source>
</reference>
<evidence type="ECO:0000313" key="2">
    <source>
        <dbReference type="EMBL" id="KAL3686426.1"/>
    </source>
</evidence>
<keyword evidence="3" id="KW-1185">Reference proteome</keyword>
<evidence type="ECO:0000313" key="3">
    <source>
        <dbReference type="Proteomes" id="UP001633002"/>
    </source>
</evidence>
<dbReference type="AlphaFoldDB" id="A0ABD3H8J4"/>